<dbReference type="GO" id="GO:0003924">
    <property type="term" value="F:GTPase activity"/>
    <property type="evidence" value="ECO:0007669"/>
    <property type="project" value="TreeGrafter"/>
</dbReference>
<reference evidence="6 7" key="1">
    <citation type="submission" date="2020-02" db="EMBL/GenBank/DDBJ databases">
        <authorList>
            <person name="Ferguson B K."/>
        </authorList>
    </citation>
    <scope>NUCLEOTIDE SEQUENCE [LARGE SCALE GENOMIC DNA]</scope>
</reference>
<dbReference type="InterPro" id="IPR004130">
    <property type="entry name" value="Gpn"/>
</dbReference>
<evidence type="ECO:0000256" key="5">
    <source>
        <dbReference type="RuleBase" id="RU365059"/>
    </source>
</evidence>
<dbReference type="EMBL" id="CADCXU010023470">
    <property type="protein sequence ID" value="CAB0010935.1"/>
    <property type="molecule type" value="Genomic_DNA"/>
</dbReference>
<dbReference type="PANTHER" id="PTHR21231">
    <property type="entry name" value="XPA-BINDING PROTEIN 1-RELATED"/>
    <property type="match status" value="1"/>
</dbReference>
<comment type="subunit">
    <text evidence="5">Binds to RNA polymerase II (RNAPII).</text>
</comment>
<accession>A0A6H5H5G3</accession>
<sequence>MGNFFLKTAKKLHEHFPIFLSSSTEEFEWSTPKRKGCKQKIPILESDEEAGNNTGTLVRYDDIDHTLVPERDLDATLKDDRTLVRGNNNSLAENLGTMVINSDSEDESTMKTEVPQLRGIATAHVYPGFRNGAGNRRTEAALPDETATYHGRYGSKAEKTAELLMNEQVYLKELMVESVFVHNGSTVVEDHWEILHKELNDPDIEAERSLCQEKIPFNTDGKNKPAKMPASFGQLVMGPPGSGKSTYCKEIAEFLKSLGREVVIVNIDPANDELIYEAAVDVSDLITVEDVMTHKNLGPNGGLIYSIEYLEKNFIWFHESLSKFKGKGQIEKVK</sequence>
<gene>
    <name evidence="6" type="ORF">NTEN_LOCUS15928</name>
</gene>
<evidence type="ECO:0000313" key="7">
    <source>
        <dbReference type="Proteomes" id="UP000479000"/>
    </source>
</evidence>
<dbReference type="AlphaFoldDB" id="A0A6H5H5G3"/>
<dbReference type="SUPFAM" id="SSF52540">
    <property type="entry name" value="P-loop containing nucleoside triphosphate hydrolases"/>
    <property type="match status" value="1"/>
</dbReference>
<dbReference type="InterPro" id="IPR027417">
    <property type="entry name" value="P-loop_NTPase"/>
</dbReference>
<dbReference type="Pfam" id="PF03029">
    <property type="entry name" value="ATP_bind_1"/>
    <property type="match status" value="1"/>
</dbReference>
<keyword evidence="3 5" id="KW-0378">Hydrolase</keyword>
<keyword evidence="7" id="KW-1185">Reference proteome</keyword>
<dbReference type="Gene3D" id="3.40.50.300">
    <property type="entry name" value="P-loop containing nucleotide triphosphate hydrolases"/>
    <property type="match status" value="1"/>
</dbReference>
<comment type="similarity">
    <text evidence="1 5">Belongs to the GPN-loop GTPase family.</text>
</comment>
<organism evidence="6 7">
    <name type="scientific">Nesidiocoris tenuis</name>
    <dbReference type="NCBI Taxonomy" id="355587"/>
    <lineage>
        <taxon>Eukaryota</taxon>
        <taxon>Metazoa</taxon>
        <taxon>Ecdysozoa</taxon>
        <taxon>Arthropoda</taxon>
        <taxon>Hexapoda</taxon>
        <taxon>Insecta</taxon>
        <taxon>Pterygota</taxon>
        <taxon>Neoptera</taxon>
        <taxon>Paraneoptera</taxon>
        <taxon>Hemiptera</taxon>
        <taxon>Heteroptera</taxon>
        <taxon>Panheteroptera</taxon>
        <taxon>Cimicomorpha</taxon>
        <taxon>Miridae</taxon>
        <taxon>Dicyphina</taxon>
        <taxon>Nesidiocoris</taxon>
    </lineage>
</organism>
<proteinExistence type="inferred from homology"/>
<protein>
    <recommendedName>
        <fullName evidence="5">GPN-loop GTPase 2</fullName>
    </recommendedName>
</protein>
<evidence type="ECO:0000313" key="6">
    <source>
        <dbReference type="EMBL" id="CAB0010935.1"/>
    </source>
</evidence>
<evidence type="ECO:0000256" key="2">
    <source>
        <dbReference type="ARBA" id="ARBA00022741"/>
    </source>
</evidence>
<name>A0A6H5H5G3_9HEMI</name>
<dbReference type="GO" id="GO:0005525">
    <property type="term" value="F:GTP binding"/>
    <property type="evidence" value="ECO:0007669"/>
    <property type="project" value="UniProtKB-KW"/>
</dbReference>
<dbReference type="GO" id="GO:0005737">
    <property type="term" value="C:cytoplasm"/>
    <property type="evidence" value="ECO:0007669"/>
    <property type="project" value="TreeGrafter"/>
</dbReference>
<keyword evidence="4 5" id="KW-0342">GTP-binding</keyword>
<dbReference type="OrthoDB" id="5839at2759"/>
<keyword evidence="2 5" id="KW-0547">Nucleotide-binding</keyword>
<evidence type="ECO:0000256" key="1">
    <source>
        <dbReference type="ARBA" id="ARBA00005290"/>
    </source>
</evidence>
<evidence type="ECO:0000256" key="4">
    <source>
        <dbReference type="ARBA" id="ARBA00023134"/>
    </source>
</evidence>
<comment type="function">
    <text evidence="5">Small GTPase required for proper localization of RNA polymerase II and III (RNAPII and RNAPIII). May act at an RNAP assembly step prior to nuclear import.</text>
</comment>
<dbReference type="PANTHER" id="PTHR21231:SF3">
    <property type="entry name" value="GPN-LOOP GTPASE 2"/>
    <property type="match status" value="1"/>
</dbReference>
<dbReference type="Proteomes" id="UP000479000">
    <property type="component" value="Unassembled WGS sequence"/>
</dbReference>
<evidence type="ECO:0000256" key="3">
    <source>
        <dbReference type="ARBA" id="ARBA00022801"/>
    </source>
</evidence>